<evidence type="ECO:0000256" key="7">
    <source>
        <dbReference type="ARBA" id="ARBA00023136"/>
    </source>
</evidence>
<comment type="subcellular location">
    <subcellularLocation>
        <location evidence="1">Cell membrane</location>
        <topology evidence="1">Multi-pass membrane protein</topology>
    </subcellularLocation>
</comment>
<proteinExistence type="predicted"/>
<dbReference type="AlphaFoldDB" id="A0AAU7ZBQ2"/>
<dbReference type="GO" id="GO:0016763">
    <property type="term" value="F:pentosyltransferase activity"/>
    <property type="evidence" value="ECO:0007669"/>
    <property type="project" value="TreeGrafter"/>
</dbReference>
<feature type="transmembrane region" description="Helical" evidence="8">
    <location>
        <begin position="286"/>
        <end position="304"/>
    </location>
</feature>
<feature type="transmembrane region" description="Helical" evidence="8">
    <location>
        <begin position="254"/>
        <end position="274"/>
    </location>
</feature>
<evidence type="ECO:0000256" key="6">
    <source>
        <dbReference type="ARBA" id="ARBA00022989"/>
    </source>
</evidence>
<dbReference type="GO" id="GO:0009103">
    <property type="term" value="P:lipopolysaccharide biosynthetic process"/>
    <property type="evidence" value="ECO:0007669"/>
    <property type="project" value="UniProtKB-ARBA"/>
</dbReference>
<dbReference type="KEGG" id="temp:RBB75_18360"/>
<protein>
    <submittedName>
        <fullName evidence="9">Glycosyltransferase family 39 protein</fullName>
        <ecNumber evidence="9">2.4.-.-</ecNumber>
    </submittedName>
</protein>
<evidence type="ECO:0000256" key="3">
    <source>
        <dbReference type="ARBA" id="ARBA00022676"/>
    </source>
</evidence>
<sequence>MFTKIRSTICSPASFCALALLIGVILARPMLEMGIYDDWSYIWSARVLSETGHIVYNGWSTAMLGWQLYLGALFFKLFGFSFLLARVSILMVAMATVMLIQRLFVRFGINEWNATMGTLAIALSPLFLPLAFSFMSDIPGIFCLVLCIYSCTRAIEEHTDRAAIGWLVFAALSNDVGGTVRQIAWLGALIIVPSAAWQMRKRSRVPVVGAALWMISVIFIGACMHWFSHQPYSVPEPMFHRPHGSEKAQWANSVIRNGLALFLFALPILVAFIAKFPFAERRPRNEAIAAAAVVLVAVALLIFLHKPESLLVLLGTYAGSIVVVDDLSYTLQLALSVLTLAGIGGLLLFYRNASYLTDHALAYKAAPSTRSFLVLLGPFTVTYLLLLLTRLHLYDRYLLPLLIVAVAVLLRLYEKKIGGRLPSVCLFLLLLFGAFAVTRMHDLFAFYRAQLAAADEVLRAGVPRTEIQGTFEYDAWTQLEVTGYVNDDRLRIPVGAYHPWSCPEDIPENCYSWFAAHTPAVNPRYVLTFDQTSCFKPSQFSPVLYHTWFTPHQRMLFIQEVH</sequence>
<dbReference type="GO" id="GO:0005886">
    <property type="term" value="C:plasma membrane"/>
    <property type="evidence" value="ECO:0007669"/>
    <property type="project" value="UniProtKB-SubCell"/>
</dbReference>
<evidence type="ECO:0000256" key="4">
    <source>
        <dbReference type="ARBA" id="ARBA00022679"/>
    </source>
</evidence>
<feature type="transmembrane region" description="Helical" evidence="8">
    <location>
        <begin position="329"/>
        <end position="350"/>
    </location>
</feature>
<keyword evidence="4 9" id="KW-0808">Transferase</keyword>
<accession>A0AAU7ZBQ2</accession>
<keyword evidence="7 8" id="KW-0472">Membrane</keyword>
<evidence type="ECO:0000256" key="8">
    <source>
        <dbReference type="SAM" id="Phobius"/>
    </source>
</evidence>
<evidence type="ECO:0000256" key="1">
    <source>
        <dbReference type="ARBA" id="ARBA00004651"/>
    </source>
</evidence>
<feature type="transmembrane region" description="Helical" evidence="8">
    <location>
        <begin position="73"/>
        <end position="100"/>
    </location>
</feature>
<dbReference type="EC" id="2.4.-.-" evidence="9"/>
<organism evidence="9">
    <name type="scientific">Tunturiibacter empetritectus</name>
    <dbReference type="NCBI Taxonomy" id="3069691"/>
    <lineage>
        <taxon>Bacteria</taxon>
        <taxon>Pseudomonadati</taxon>
        <taxon>Acidobacteriota</taxon>
        <taxon>Terriglobia</taxon>
        <taxon>Terriglobales</taxon>
        <taxon>Acidobacteriaceae</taxon>
        <taxon>Tunturiibacter</taxon>
    </lineage>
</organism>
<reference evidence="9" key="1">
    <citation type="submission" date="2023-08" db="EMBL/GenBank/DDBJ databases">
        <authorList>
            <person name="Messyasz A."/>
            <person name="Mannisto M.K."/>
            <person name="Kerkhof L.J."/>
            <person name="Haggblom M."/>
        </authorList>
    </citation>
    <scope>NUCLEOTIDE SEQUENCE</scope>
    <source>
        <strain evidence="9">M8UP23</strain>
    </source>
</reference>
<gene>
    <name evidence="9" type="ORF">RBB75_18360</name>
</gene>
<dbReference type="EMBL" id="CP132932">
    <property type="protein sequence ID" value="XCB26368.1"/>
    <property type="molecule type" value="Genomic_DNA"/>
</dbReference>
<dbReference type="InterPro" id="IPR050297">
    <property type="entry name" value="LipidA_mod_glycosyltrf_83"/>
</dbReference>
<keyword evidence="2" id="KW-1003">Cell membrane</keyword>
<evidence type="ECO:0000256" key="2">
    <source>
        <dbReference type="ARBA" id="ARBA00022475"/>
    </source>
</evidence>
<dbReference type="PANTHER" id="PTHR33908:SF11">
    <property type="entry name" value="MEMBRANE PROTEIN"/>
    <property type="match status" value="1"/>
</dbReference>
<dbReference type="PANTHER" id="PTHR33908">
    <property type="entry name" value="MANNOSYLTRANSFERASE YKCB-RELATED"/>
    <property type="match status" value="1"/>
</dbReference>
<reference evidence="9" key="2">
    <citation type="journal article" date="2024" name="Environ. Microbiol.">
        <title>Genome analysis and description of Tunturibacter gen. nov. expands the diversity of Terriglobia in tundra soils.</title>
        <authorList>
            <person name="Messyasz A."/>
            <person name="Mannisto M.K."/>
            <person name="Kerkhof L.J."/>
            <person name="Haggblom M.M."/>
        </authorList>
    </citation>
    <scope>NUCLEOTIDE SEQUENCE</scope>
    <source>
        <strain evidence="9">M8UP23</strain>
    </source>
</reference>
<keyword evidence="3 9" id="KW-0328">Glycosyltransferase</keyword>
<evidence type="ECO:0000313" key="9">
    <source>
        <dbReference type="EMBL" id="XCB26368.1"/>
    </source>
</evidence>
<keyword evidence="5 8" id="KW-0812">Transmembrane</keyword>
<dbReference type="RefSeq" id="WP_353068937.1">
    <property type="nucleotide sequence ID" value="NZ_CP132932.1"/>
</dbReference>
<evidence type="ECO:0000256" key="5">
    <source>
        <dbReference type="ARBA" id="ARBA00022692"/>
    </source>
</evidence>
<feature type="transmembrane region" description="Helical" evidence="8">
    <location>
        <begin position="397"/>
        <end position="413"/>
    </location>
</feature>
<keyword evidence="6 8" id="KW-1133">Transmembrane helix</keyword>
<feature type="transmembrane region" description="Helical" evidence="8">
    <location>
        <begin position="371"/>
        <end position="391"/>
    </location>
</feature>
<feature type="transmembrane region" description="Helical" evidence="8">
    <location>
        <begin position="425"/>
        <end position="447"/>
    </location>
</feature>
<name>A0AAU7ZBQ2_9BACT</name>
<feature type="transmembrane region" description="Helical" evidence="8">
    <location>
        <begin position="207"/>
        <end position="227"/>
    </location>
</feature>